<organism evidence="3 4">
    <name type="scientific">Dreissena polymorpha</name>
    <name type="common">Zebra mussel</name>
    <name type="synonym">Mytilus polymorpha</name>
    <dbReference type="NCBI Taxonomy" id="45954"/>
    <lineage>
        <taxon>Eukaryota</taxon>
        <taxon>Metazoa</taxon>
        <taxon>Spiralia</taxon>
        <taxon>Lophotrochozoa</taxon>
        <taxon>Mollusca</taxon>
        <taxon>Bivalvia</taxon>
        <taxon>Autobranchia</taxon>
        <taxon>Heteroconchia</taxon>
        <taxon>Euheterodonta</taxon>
        <taxon>Imparidentia</taxon>
        <taxon>Neoheterodontei</taxon>
        <taxon>Myida</taxon>
        <taxon>Dreissenoidea</taxon>
        <taxon>Dreissenidae</taxon>
        <taxon>Dreissena</taxon>
    </lineage>
</organism>
<dbReference type="EMBL" id="JAIWYP010000006">
    <property type="protein sequence ID" value="KAH3808309.1"/>
    <property type="molecule type" value="Genomic_DNA"/>
</dbReference>
<dbReference type="Proteomes" id="UP000828390">
    <property type="component" value="Unassembled WGS sequence"/>
</dbReference>
<keyword evidence="2" id="KW-0732">Signal</keyword>
<evidence type="ECO:0000256" key="2">
    <source>
        <dbReference type="SAM" id="SignalP"/>
    </source>
</evidence>
<reference evidence="3" key="1">
    <citation type="journal article" date="2019" name="bioRxiv">
        <title>The Genome of the Zebra Mussel, Dreissena polymorpha: A Resource for Invasive Species Research.</title>
        <authorList>
            <person name="McCartney M.A."/>
            <person name="Auch B."/>
            <person name="Kono T."/>
            <person name="Mallez S."/>
            <person name="Zhang Y."/>
            <person name="Obille A."/>
            <person name="Becker A."/>
            <person name="Abrahante J.E."/>
            <person name="Garbe J."/>
            <person name="Badalamenti J.P."/>
            <person name="Herman A."/>
            <person name="Mangelson H."/>
            <person name="Liachko I."/>
            <person name="Sullivan S."/>
            <person name="Sone E.D."/>
            <person name="Koren S."/>
            <person name="Silverstein K.A.T."/>
            <person name="Beckman K.B."/>
            <person name="Gohl D.M."/>
        </authorList>
    </citation>
    <scope>NUCLEOTIDE SEQUENCE</scope>
    <source>
        <strain evidence="3">Duluth1</strain>
        <tissue evidence="3">Whole animal</tissue>
    </source>
</reference>
<evidence type="ECO:0000313" key="4">
    <source>
        <dbReference type="Proteomes" id="UP000828390"/>
    </source>
</evidence>
<evidence type="ECO:0000313" key="3">
    <source>
        <dbReference type="EMBL" id="KAH3808309.1"/>
    </source>
</evidence>
<sequence length="374" mass="41579">MSAISHPLWTFCLIEGTGFLMIDTGMNPGGIDMTTPVILRPHPRLPLSTTMTDLLGLGALSQGTDSRTLLIGAQSRTVAQIGIFLWTGELNPWRGHMIDMGNRIGGMADMVVLVVVVATTTREMRDPTGTEEIVEGAATGATGTGVGPKTGVVVTMIVVVEEIGRINDSVTMISTLMIVVTGRSVKMEIGKMTDRQSRMRAETDEMTSQMQSEIVRGTGKIKKGSKEKKSPKKRRQRRRNCKKETKRTRGLLGLKARKMRELKRKRRKKKTNLRRRRRLIEAKTQTQTVRNVRTKKAGTKIVIDRRREGEIRMMIVRIGVAARSLTSERGVEGTRRVSAVGAGMEKWTERRDEMTAAIGPGKERRLARGPGHRQ</sequence>
<comment type="caution">
    <text evidence="3">The sequence shown here is derived from an EMBL/GenBank/DDBJ whole genome shotgun (WGS) entry which is preliminary data.</text>
</comment>
<gene>
    <name evidence="3" type="ORF">DPMN_136662</name>
</gene>
<accession>A0A9D4JFR4</accession>
<reference evidence="3" key="2">
    <citation type="submission" date="2020-11" db="EMBL/GenBank/DDBJ databases">
        <authorList>
            <person name="McCartney M.A."/>
            <person name="Auch B."/>
            <person name="Kono T."/>
            <person name="Mallez S."/>
            <person name="Becker A."/>
            <person name="Gohl D.M."/>
            <person name="Silverstein K.A.T."/>
            <person name="Koren S."/>
            <person name="Bechman K.B."/>
            <person name="Herman A."/>
            <person name="Abrahante J.E."/>
            <person name="Garbe J."/>
        </authorList>
    </citation>
    <scope>NUCLEOTIDE SEQUENCE</scope>
    <source>
        <strain evidence="3">Duluth1</strain>
        <tissue evidence="3">Whole animal</tissue>
    </source>
</reference>
<protein>
    <submittedName>
        <fullName evidence="3">Uncharacterized protein</fullName>
    </submittedName>
</protein>
<feature type="chain" id="PRO_5039060176" evidence="2">
    <location>
        <begin position="20"/>
        <end position="374"/>
    </location>
</feature>
<keyword evidence="4" id="KW-1185">Reference proteome</keyword>
<dbReference type="AlphaFoldDB" id="A0A9D4JFR4"/>
<feature type="compositionally biased region" description="Basic residues" evidence="1">
    <location>
        <begin position="219"/>
        <end position="249"/>
    </location>
</feature>
<feature type="region of interest" description="Disordered" evidence="1">
    <location>
        <begin position="354"/>
        <end position="374"/>
    </location>
</feature>
<feature type="compositionally biased region" description="Basic and acidic residues" evidence="1">
    <location>
        <begin position="191"/>
        <end position="203"/>
    </location>
</feature>
<proteinExistence type="predicted"/>
<name>A0A9D4JFR4_DREPO</name>
<feature type="region of interest" description="Disordered" evidence="1">
    <location>
        <begin position="191"/>
        <end position="249"/>
    </location>
</feature>
<evidence type="ECO:0000256" key="1">
    <source>
        <dbReference type="SAM" id="MobiDB-lite"/>
    </source>
</evidence>
<feature type="signal peptide" evidence="2">
    <location>
        <begin position="1"/>
        <end position="19"/>
    </location>
</feature>